<evidence type="ECO:0000313" key="1">
    <source>
        <dbReference type="EMBL" id="KAK8060478.1"/>
    </source>
</evidence>
<dbReference type="Proteomes" id="UP001446871">
    <property type="component" value="Unassembled WGS sequence"/>
</dbReference>
<name>A0ABR1UNH2_9PEZI</name>
<dbReference type="EMBL" id="JAQQWM010000006">
    <property type="protein sequence ID" value="KAK8060478.1"/>
    <property type="molecule type" value="Genomic_DNA"/>
</dbReference>
<comment type="caution">
    <text evidence="1">The sequence shown here is derived from an EMBL/GenBank/DDBJ whole genome shotgun (WGS) entry which is preliminary data.</text>
</comment>
<organism evidence="1 2">
    <name type="scientific">Apiospora saccharicola</name>
    <dbReference type="NCBI Taxonomy" id="335842"/>
    <lineage>
        <taxon>Eukaryota</taxon>
        <taxon>Fungi</taxon>
        <taxon>Dikarya</taxon>
        <taxon>Ascomycota</taxon>
        <taxon>Pezizomycotina</taxon>
        <taxon>Sordariomycetes</taxon>
        <taxon>Xylariomycetidae</taxon>
        <taxon>Amphisphaeriales</taxon>
        <taxon>Apiosporaceae</taxon>
        <taxon>Apiospora</taxon>
    </lineage>
</organism>
<accession>A0ABR1UNH2</accession>
<keyword evidence="2" id="KW-1185">Reference proteome</keyword>
<proteinExistence type="predicted"/>
<reference evidence="1 2" key="1">
    <citation type="submission" date="2023-01" db="EMBL/GenBank/DDBJ databases">
        <title>Analysis of 21 Apiospora genomes using comparative genomics revels a genus with tremendous synthesis potential of carbohydrate active enzymes and secondary metabolites.</title>
        <authorList>
            <person name="Sorensen T."/>
        </authorList>
    </citation>
    <scope>NUCLEOTIDE SEQUENCE [LARGE SCALE GENOMIC DNA]</scope>
    <source>
        <strain evidence="1 2">CBS 83171</strain>
    </source>
</reference>
<gene>
    <name evidence="1" type="ORF">PG996_010408</name>
</gene>
<sequence>MDQEKKGETGGEEAYLLDGLDSTLDGLRLRGGESEDDLLVKKVGDVLDPDQAEDLELLERLELQQQAVLQVGVVEGGARALEDLGAVNVRGNLSVLDLLSQLVEGFLGSGLGVSLSLGIGRGLVCSSAWGGGLVRIGGLISRCAEGLVIDGSRESRVDRESQGGEDGGVDELHFDGSGYDTGWQLTIQHPIPAYRPQDLDYRASDPPWFIRNAFWSGSESSGNDALR</sequence>
<protein>
    <submittedName>
        <fullName evidence="1">Uncharacterized protein</fullName>
    </submittedName>
</protein>
<evidence type="ECO:0000313" key="2">
    <source>
        <dbReference type="Proteomes" id="UP001446871"/>
    </source>
</evidence>